<name>A0ABV9AUE3_9ACTN</name>
<evidence type="ECO:0000313" key="3">
    <source>
        <dbReference type="Proteomes" id="UP001595839"/>
    </source>
</evidence>
<evidence type="ECO:0000256" key="1">
    <source>
        <dbReference type="SAM" id="MobiDB-lite"/>
    </source>
</evidence>
<keyword evidence="3" id="KW-1185">Reference proteome</keyword>
<feature type="region of interest" description="Disordered" evidence="1">
    <location>
        <begin position="114"/>
        <end position="168"/>
    </location>
</feature>
<gene>
    <name evidence="2" type="ORF">ACFPIH_28390</name>
</gene>
<evidence type="ECO:0000313" key="2">
    <source>
        <dbReference type="EMBL" id="MFC4503389.1"/>
    </source>
</evidence>
<accession>A0ABV9AUE3</accession>
<feature type="region of interest" description="Disordered" evidence="1">
    <location>
        <begin position="40"/>
        <end position="79"/>
    </location>
</feature>
<protein>
    <submittedName>
        <fullName evidence="2">Uncharacterized protein</fullName>
    </submittedName>
</protein>
<organism evidence="2 3">
    <name type="scientific">Streptomyces vulcanius</name>
    <dbReference type="NCBI Taxonomy" id="1441876"/>
    <lineage>
        <taxon>Bacteria</taxon>
        <taxon>Bacillati</taxon>
        <taxon>Actinomycetota</taxon>
        <taxon>Actinomycetes</taxon>
        <taxon>Kitasatosporales</taxon>
        <taxon>Streptomycetaceae</taxon>
        <taxon>Streptomyces</taxon>
    </lineage>
</organism>
<reference evidence="3" key="1">
    <citation type="journal article" date="2019" name="Int. J. Syst. Evol. Microbiol.">
        <title>The Global Catalogue of Microorganisms (GCM) 10K type strain sequencing project: providing services to taxonomists for standard genome sequencing and annotation.</title>
        <authorList>
            <consortium name="The Broad Institute Genomics Platform"/>
            <consortium name="The Broad Institute Genome Sequencing Center for Infectious Disease"/>
            <person name="Wu L."/>
            <person name="Ma J."/>
        </authorList>
    </citation>
    <scope>NUCLEOTIDE SEQUENCE [LARGE SCALE GENOMIC DNA]</scope>
    <source>
        <strain evidence="3">CGMCC 4.7177</strain>
    </source>
</reference>
<dbReference type="EMBL" id="JBHSFK010000020">
    <property type="protein sequence ID" value="MFC4503389.1"/>
    <property type="molecule type" value="Genomic_DNA"/>
</dbReference>
<dbReference type="Proteomes" id="UP001595839">
    <property type="component" value="Unassembled WGS sequence"/>
</dbReference>
<sequence>MPKNAALDERGARGVTLHLGPLDDFTGVPVALPATSFLGARPAGSRRLPGRSCRLPATSDGARLGHPGSSRPPHDGHENRLLDVTVPAFAGADTVIAALRRLAVHAARRLRGRVSDTGYGRDGGPVFPGHSLTDAHSLTAGDGEPPRHGGPGPLPGSNGTGGPGVPGVPRRRVGVCPVVAARCVGVGSGVPRRHVGVRPARCVGVACRCPARRPGGAEGSRGRSC</sequence>
<comment type="caution">
    <text evidence="2">The sequence shown here is derived from an EMBL/GenBank/DDBJ whole genome shotgun (WGS) entry which is preliminary data.</text>
</comment>
<proteinExistence type="predicted"/>
<dbReference type="RefSeq" id="WP_381178033.1">
    <property type="nucleotide sequence ID" value="NZ_JBHSFK010000020.1"/>
</dbReference>